<organism evidence="1">
    <name type="scientific">Desulfitobacterium hafniense</name>
    <name type="common">Desulfitobacterium frappieri</name>
    <dbReference type="NCBI Taxonomy" id="49338"/>
    <lineage>
        <taxon>Bacteria</taxon>
        <taxon>Bacillati</taxon>
        <taxon>Bacillota</taxon>
        <taxon>Clostridia</taxon>
        <taxon>Eubacteriales</taxon>
        <taxon>Desulfitobacteriaceae</taxon>
        <taxon>Desulfitobacterium</taxon>
    </lineage>
</organism>
<gene>
    <name evidence="1" type="ORF">DPCES_2205</name>
</gene>
<dbReference type="AlphaFoldDB" id="A0A098B161"/>
<proteinExistence type="predicted"/>
<dbReference type="RefSeq" id="WP_015944453.1">
    <property type="nucleotide sequence ID" value="NZ_JAYFNZ010000031.1"/>
</dbReference>
<sequence length="142" mass="16508">MKKNKFFFITVLALSLMLLSLTILKAPDYINEIKPYLDIIHKLNLEYGLEGDSKIRLVQGEEQNFYSHVKNMSLKEYEKNARKAYEQALRIPTVIKSDPNSGIEYGYYLSDNYSYDNEIKEGKRIAAKKISHGLLNFSDYPE</sequence>
<dbReference type="PATRIC" id="fig|49338.4.peg.2376"/>
<evidence type="ECO:0000313" key="1">
    <source>
        <dbReference type="EMBL" id="CDX02092.1"/>
    </source>
</evidence>
<reference evidence="1" key="1">
    <citation type="submission" date="2014-07" db="EMBL/GenBank/DDBJ databases">
        <authorList>
            <person name="Hornung V.Bastian."/>
        </authorList>
    </citation>
    <scope>NUCLEOTIDE SEQUENCE</scope>
    <source>
        <strain evidence="1">PCE-S</strain>
    </source>
</reference>
<accession>A0A098B161</accession>
<name>A0A098B161_DESHA</name>
<protein>
    <submittedName>
        <fullName evidence="1">Uncharacterized protein</fullName>
    </submittedName>
</protein>
<dbReference type="EMBL" id="LK996017">
    <property type="protein sequence ID" value="CDX02092.1"/>
    <property type="molecule type" value="Genomic_DNA"/>
</dbReference>